<dbReference type="InterPro" id="IPR014726">
    <property type="entry name" value="Ribosomal_uL2_dom3"/>
</dbReference>
<dbReference type="InterPro" id="IPR014722">
    <property type="entry name" value="Rib_uL2_dom2"/>
</dbReference>
<dbReference type="SUPFAM" id="SSF50249">
    <property type="entry name" value="Nucleic acid-binding proteins"/>
    <property type="match status" value="1"/>
</dbReference>
<organism evidence="6">
    <name type="scientific">Uronema marinum</name>
    <name type="common">Marine ciliate</name>
    <dbReference type="NCBI Taxonomy" id="35107"/>
    <lineage>
        <taxon>Eukaryota</taxon>
        <taxon>Sar</taxon>
        <taxon>Alveolata</taxon>
        <taxon>Ciliophora</taxon>
        <taxon>Intramacronucleata</taxon>
        <taxon>Oligohymenophorea</taxon>
        <taxon>Scuticociliatia</taxon>
        <taxon>Philasterida</taxon>
        <taxon>Uronematidae</taxon>
        <taxon>Uronema</taxon>
    </lineage>
</organism>
<dbReference type="Gene3D" id="2.30.30.30">
    <property type="match status" value="1"/>
</dbReference>
<feature type="domain" description="Large ribosomal subunit protein uL2 C-terminal" evidence="5">
    <location>
        <begin position="126"/>
        <end position="252"/>
    </location>
</feature>
<dbReference type="RefSeq" id="YP_009512646.1">
    <property type="nucleotide sequence ID" value="NC_039174.1"/>
</dbReference>
<dbReference type="AlphaFoldDB" id="A0A345WJU5"/>
<dbReference type="InterPro" id="IPR022669">
    <property type="entry name" value="Ribosomal_uL2_C"/>
</dbReference>
<dbReference type="PIRSF" id="PIRSF002158">
    <property type="entry name" value="Ribosomal_L2"/>
    <property type="match status" value="1"/>
</dbReference>
<reference evidence="6" key="1">
    <citation type="submission" date="2017-10" db="EMBL/GenBank/DDBJ databases">
        <authorList>
            <person name="Banno H."/>
            <person name="Chua N.-H."/>
        </authorList>
    </citation>
    <scope>NUCLEOTIDE SEQUENCE</scope>
</reference>
<dbReference type="InterPro" id="IPR012340">
    <property type="entry name" value="NA-bd_OB-fold"/>
</dbReference>
<evidence type="ECO:0000256" key="1">
    <source>
        <dbReference type="ARBA" id="ARBA00005636"/>
    </source>
</evidence>
<dbReference type="PANTHER" id="PTHR13691:SF5">
    <property type="entry name" value="LARGE RIBOSOMAL SUBUNIT PROTEIN UL2M"/>
    <property type="match status" value="1"/>
</dbReference>
<dbReference type="PANTHER" id="PTHR13691">
    <property type="entry name" value="RIBOSOMAL PROTEIN L2"/>
    <property type="match status" value="1"/>
</dbReference>
<accession>A0A345WJU5</accession>
<dbReference type="GO" id="GO:0032543">
    <property type="term" value="P:mitochondrial translation"/>
    <property type="evidence" value="ECO:0007669"/>
    <property type="project" value="TreeGrafter"/>
</dbReference>
<dbReference type="Gene3D" id="4.10.950.10">
    <property type="entry name" value="Ribosomal protein L2, domain 3"/>
    <property type="match status" value="1"/>
</dbReference>
<evidence type="ECO:0000313" key="6">
    <source>
        <dbReference type="EMBL" id="AXJ93338.1"/>
    </source>
</evidence>
<feature type="region of interest" description="Disordered" evidence="4">
    <location>
        <begin position="232"/>
        <end position="257"/>
    </location>
</feature>
<dbReference type="EMBL" id="MG272262">
    <property type="protein sequence ID" value="AXJ93338.1"/>
    <property type="molecule type" value="Genomic_DNA"/>
</dbReference>
<gene>
    <name evidence="6" type="primary">rpl2</name>
</gene>
<dbReference type="GO" id="GO:0003723">
    <property type="term" value="F:RNA binding"/>
    <property type="evidence" value="ECO:0007669"/>
    <property type="project" value="TreeGrafter"/>
</dbReference>
<protein>
    <submittedName>
        <fullName evidence="6">Ribosomal protein L2</fullName>
    </submittedName>
</protein>
<evidence type="ECO:0000256" key="4">
    <source>
        <dbReference type="SAM" id="MobiDB-lite"/>
    </source>
</evidence>
<comment type="similarity">
    <text evidence="1">Belongs to the universal ribosomal protein uL2 family.</text>
</comment>
<dbReference type="Pfam" id="PF03947">
    <property type="entry name" value="Ribosomal_L2_C"/>
    <property type="match status" value="1"/>
</dbReference>
<evidence type="ECO:0000256" key="3">
    <source>
        <dbReference type="ARBA" id="ARBA00023274"/>
    </source>
</evidence>
<dbReference type="GO" id="GO:0005762">
    <property type="term" value="C:mitochondrial large ribosomal subunit"/>
    <property type="evidence" value="ECO:0007669"/>
    <property type="project" value="TreeGrafter"/>
</dbReference>
<proteinExistence type="inferred from homology"/>
<dbReference type="InterPro" id="IPR008991">
    <property type="entry name" value="Translation_prot_SH3-like_sf"/>
</dbReference>
<evidence type="ECO:0000256" key="2">
    <source>
        <dbReference type="ARBA" id="ARBA00022980"/>
    </source>
</evidence>
<dbReference type="InterPro" id="IPR002171">
    <property type="entry name" value="Ribosomal_uL2"/>
</dbReference>
<name>A0A345WJU5_UROMR</name>
<dbReference type="SUPFAM" id="SSF50104">
    <property type="entry name" value="Translation proteins SH3-like domain"/>
    <property type="match status" value="1"/>
</dbReference>
<keyword evidence="2 6" id="KW-0689">Ribosomal protein</keyword>
<dbReference type="SMART" id="SM01382">
    <property type="entry name" value="Ribosomal_L2_C"/>
    <property type="match status" value="1"/>
</dbReference>
<evidence type="ECO:0000259" key="5">
    <source>
        <dbReference type="SMART" id="SM01382"/>
    </source>
</evidence>
<dbReference type="GO" id="GO:0003735">
    <property type="term" value="F:structural constituent of ribosome"/>
    <property type="evidence" value="ECO:0007669"/>
    <property type="project" value="InterPro"/>
</dbReference>
<reference evidence="6" key="2">
    <citation type="journal article" date="2018" name="Mitochondrial DNA Part B Resour">
        <title>Uronema marinum mitochondrion, complete genome.</title>
        <authorList>
            <person name="Li R."/>
            <person name="Gao Y."/>
            <person name="Hou Y."/>
            <person name="Ye S."/>
            <person name="Wang L."/>
            <person name="Sun J."/>
            <person name="Li Q."/>
        </authorList>
    </citation>
    <scope>NUCLEOTIDE SEQUENCE</scope>
</reference>
<geneLocation type="mitochondrion" evidence="6"/>
<dbReference type="GeneID" id="37625952"/>
<keyword evidence="6" id="KW-0496">Mitochondrion</keyword>
<keyword evidence="3" id="KW-0687">Ribonucleoprotein</keyword>
<sequence>MFLKTFKPRNSSLRWKRKILILQKFNYFNKFYINLKNNSGRSRNSSILLKSKSNIKNFKYFFYDDKRTWSTLLGVIIGLKLNNINNLIGLVKFSNGSLSTIKVANGLSIGNYVKSTYFPLKLYKISLLGFRVFLKLLKQNMIFFDLGKYGNKNKYIKSSGTFSQVLQINKELNLILIKLPSGKKKYITFDYLCTLGRNSNIFKKFLTIGKSGTNRNKGKNVIVRGVAMNPVDHPHGGRTKTNKPEVSPWGWVTKHSH</sequence>